<evidence type="ECO:0000259" key="1">
    <source>
        <dbReference type="Pfam" id="PF04480"/>
    </source>
</evidence>
<dbReference type="SUPFAM" id="SSF52980">
    <property type="entry name" value="Restriction endonuclease-like"/>
    <property type="match status" value="1"/>
</dbReference>
<keyword evidence="2" id="KW-0378">Hydrolase</keyword>
<proteinExistence type="predicted"/>
<dbReference type="Gene3D" id="3.40.960.10">
    <property type="entry name" value="VSR Endonuclease"/>
    <property type="match status" value="1"/>
</dbReference>
<accession>A0ABV6ABV4</accession>
<dbReference type="EMBL" id="JBHLZU010000033">
    <property type="protein sequence ID" value="MFB9909391.1"/>
    <property type="molecule type" value="Genomic_DNA"/>
</dbReference>
<keyword evidence="2" id="KW-0540">Nuclease</keyword>
<name>A0ABV6ABV4_9PSEU</name>
<feature type="domain" description="DUF559" evidence="1">
    <location>
        <begin position="115"/>
        <end position="178"/>
    </location>
</feature>
<comment type="caution">
    <text evidence="2">The sequence shown here is derived from an EMBL/GenBank/DDBJ whole genome shotgun (WGS) entry which is preliminary data.</text>
</comment>
<sequence length="191" mass="21644">MRIGDEESEPWEGIRIATRLRIAFDLLIGRLSLAQRVAYTDAWLRSGAVDVDELHELVSRRHDHGVRLGRQAMELVDPRAESIPESELRVLLRMAGFSPVPQLVVRAGTKFVARVDLGFEEERVAVEYDGAWHGETAQLTRDRQRLNDLQEAGWRVVSITAALLRKNPGWVVAAVRDALLQSRDYQRVLSP</sequence>
<dbReference type="Pfam" id="PF04480">
    <property type="entry name" value="DUF559"/>
    <property type="match status" value="1"/>
</dbReference>
<evidence type="ECO:0000313" key="3">
    <source>
        <dbReference type="Proteomes" id="UP001589693"/>
    </source>
</evidence>
<dbReference type="GO" id="GO:0004519">
    <property type="term" value="F:endonuclease activity"/>
    <property type="evidence" value="ECO:0007669"/>
    <property type="project" value="UniProtKB-KW"/>
</dbReference>
<keyword evidence="3" id="KW-1185">Reference proteome</keyword>
<reference evidence="2 3" key="1">
    <citation type="submission" date="2024-09" db="EMBL/GenBank/DDBJ databases">
        <authorList>
            <person name="Sun Q."/>
            <person name="Mori K."/>
        </authorList>
    </citation>
    <scope>NUCLEOTIDE SEQUENCE [LARGE SCALE GENOMIC DNA]</scope>
    <source>
        <strain evidence="2 3">TBRC 7907</strain>
    </source>
</reference>
<protein>
    <submittedName>
        <fullName evidence="2">Endonuclease domain-containing protein</fullName>
    </submittedName>
</protein>
<evidence type="ECO:0000313" key="2">
    <source>
        <dbReference type="EMBL" id="MFB9909391.1"/>
    </source>
</evidence>
<dbReference type="RefSeq" id="WP_377862300.1">
    <property type="nucleotide sequence ID" value="NZ_JBHLZU010000033.1"/>
</dbReference>
<dbReference type="InterPro" id="IPR007569">
    <property type="entry name" value="DUF559"/>
</dbReference>
<dbReference type="InterPro" id="IPR011335">
    <property type="entry name" value="Restrct_endonuc-II-like"/>
</dbReference>
<gene>
    <name evidence="2" type="ORF">ACFFQA_36115</name>
</gene>
<organism evidence="2 3">
    <name type="scientific">Allokutzneria oryzae</name>
    <dbReference type="NCBI Taxonomy" id="1378989"/>
    <lineage>
        <taxon>Bacteria</taxon>
        <taxon>Bacillati</taxon>
        <taxon>Actinomycetota</taxon>
        <taxon>Actinomycetes</taxon>
        <taxon>Pseudonocardiales</taxon>
        <taxon>Pseudonocardiaceae</taxon>
        <taxon>Allokutzneria</taxon>
    </lineage>
</organism>
<dbReference type="Proteomes" id="UP001589693">
    <property type="component" value="Unassembled WGS sequence"/>
</dbReference>
<keyword evidence="2" id="KW-0255">Endonuclease</keyword>